<dbReference type="Proteomes" id="UP000027318">
    <property type="component" value="Unassembled WGS sequence"/>
</dbReference>
<dbReference type="Pfam" id="PF11739">
    <property type="entry name" value="YdbH-like"/>
    <property type="match status" value="1"/>
</dbReference>
<accession>A0A063Y183</accession>
<name>A0A063Y183_9GAMM</name>
<dbReference type="AlphaFoldDB" id="A0A063Y183"/>
<organism evidence="1 2">
    <name type="scientific">Nitrincola lacisaponensis</name>
    <dbReference type="NCBI Taxonomy" id="267850"/>
    <lineage>
        <taxon>Bacteria</taxon>
        <taxon>Pseudomonadati</taxon>
        <taxon>Pseudomonadota</taxon>
        <taxon>Gammaproteobacteria</taxon>
        <taxon>Oceanospirillales</taxon>
        <taxon>Oceanospirillaceae</taxon>
        <taxon>Nitrincola</taxon>
    </lineage>
</organism>
<evidence type="ECO:0000313" key="1">
    <source>
        <dbReference type="EMBL" id="KDE38915.1"/>
    </source>
</evidence>
<comment type="caution">
    <text evidence="1">The sequence shown here is derived from an EMBL/GenBank/DDBJ whole genome shotgun (WGS) entry which is preliminary data.</text>
</comment>
<evidence type="ECO:0000313" key="2">
    <source>
        <dbReference type="Proteomes" id="UP000027318"/>
    </source>
</evidence>
<dbReference type="OrthoDB" id="9759996at2"/>
<gene>
    <name evidence="1" type="ORF">ADINL_2044</name>
</gene>
<dbReference type="STRING" id="267850.ADINL_2044"/>
<dbReference type="EMBL" id="JMSZ01000032">
    <property type="protein sequence ID" value="KDE38915.1"/>
    <property type="molecule type" value="Genomic_DNA"/>
</dbReference>
<reference evidence="1 2" key="1">
    <citation type="journal article" date="2005" name="Int. J. Syst. Evol. Microbiol.">
        <title>Nitrincola lacisaponensis gen. nov., sp. nov., a novel alkaliphilic bacterium isolated from an alkaline, saline lake.</title>
        <authorList>
            <person name="Dimitriu P.A."/>
            <person name="Shukla S.K."/>
            <person name="Conradt J."/>
            <person name="Marquez M.C."/>
            <person name="Ventosa A."/>
            <person name="Maglia A."/>
            <person name="Peyton B.M."/>
            <person name="Pinkart H.C."/>
            <person name="Mormile M.R."/>
        </authorList>
    </citation>
    <scope>NUCLEOTIDE SEQUENCE [LARGE SCALE GENOMIC DNA]</scope>
    <source>
        <strain evidence="1 2">4CA</strain>
    </source>
</reference>
<dbReference type="RefSeq" id="WP_036547389.1">
    <property type="nucleotide sequence ID" value="NZ_JMSZ01000032.1"/>
</dbReference>
<sequence length="650" mass="73302">MAKKLLLLSGLILILLAGSLVAAYMLTPQLSRWLISQWLEQQGFDAIEFQMQPPHGNRLIINQLQLTHLDGQRLTHLYIHQAELRYTLAELLKTAQLSSIAIDQLQIAIQIDTTLPQRLQTLQRETLDLPAQQLETFFDRLPTEQLHIAEVTVHYQADDSPALGATGTLQLNSQTLDSSWYLTLDQQRLADLTLRVHRDASLSLHLTDTQHSLYQASGSLAYQEQQWQLNLGHQVFSTPLLRWLQQHFNLSYNWHPGLQDPLSFTTEFRLPRQLPLAPAALLQTLTGDLTLATRLEPRWIDQPHPLALNLLAQITLQQGQLSGEFRVDNPLAPITFRGTMTPDGKADIQWRIPETSAPELLDGLRPYLADLPPQIRLHTGRFSATGTARIEPESWQISGQAQLADANLSHANTQIEGVNWNSRWQWDHRGHWHSTGDVQLQRLNIGLPVSLTPLNYRLEHRAQQLTLQLSAFNARLLGGQVYVPALSFDPRAPELLFLVSLRQFNLGAILELYAEQGLYGEGLIDGQLPVRYNAEGLSIQGGNIGTVAPGVIRYQPNESLDAMAQGNIGLRLALDALSDLQYQLLDLDVYYQPNGDLTLRSRLQGHNPEWQQGRPIDLTLTIEDNIPDLLRALQITGRITDALDQHFQRQ</sequence>
<keyword evidence="2" id="KW-1185">Reference proteome</keyword>
<protein>
    <submittedName>
        <fullName evidence="1">Uncharacterized protein</fullName>
    </submittedName>
</protein>
<dbReference type="InterPro" id="IPR021730">
    <property type="entry name" value="YdbH"/>
</dbReference>
<proteinExistence type="predicted"/>